<evidence type="ECO:0000256" key="4">
    <source>
        <dbReference type="ARBA" id="ARBA00022737"/>
    </source>
</evidence>
<dbReference type="InterPro" id="IPR017900">
    <property type="entry name" value="4Fe4S_Fe_S_CS"/>
</dbReference>
<evidence type="ECO:0000256" key="1">
    <source>
        <dbReference type="ARBA" id="ARBA00022448"/>
    </source>
</evidence>
<dbReference type="InterPro" id="IPR017896">
    <property type="entry name" value="4Fe4S_Fe-S-bd"/>
</dbReference>
<feature type="transmembrane region" description="Helical" evidence="8">
    <location>
        <begin position="39"/>
        <end position="56"/>
    </location>
</feature>
<dbReference type="Pfam" id="PF12801">
    <property type="entry name" value="Fer4_5"/>
    <property type="match status" value="2"/>
</dbReference>
<evidence type="ECO:0000256" key="2">
    <source>
        <dbReference type="ARBA" id="ARBA00022485"/>
    </source>
</evidence>
<dbReference type="Gene3D" id="3.30.70.20">
    <property type="match status" value="1"/>
</dbReference>
<keyword evidence="1" id="KW-0813">Transport</keyword>
<name>A0A286H1J2_9PROT</name>
<dbReference type="AlphaFoldDB" id="A0A286H1J2"/>
<dbReference type="RefSeq" id="WP_097281729.1">
    <property type="nucleotide sequence ID" value="NZ_OCNJ01000021.1"/>
</dbReference>
<organism evidence="10 11">
    <name type="scientific">Caenispirillum bisanense</name>
    <dbReference type="NCBI Taxonomy" id="414052"/>
    <lineage>
        <taxon>Bacteria</taxon>
        <taxon>Pseudomonadati</taxon>
        <taxon>Pseudomonadota</taxon>
        <taxon>Alphaproteobacteria</taxon>
        <taxon>Rhodospirillales</taxon>
        <taxon>Novispirillaceae</taxon>
        <taxon>Caenispirillum</taxon>
    </lineage>
</organism>
<proteinExistence type="predicted"/>
<keyword evidence="2" id="KW-0004">4Fe-4S</keyword>
<evidence type="ECO:0000259" key="9">
    <source>
        <dbReference type="PROSITE" id="PS51379"/>
    </source>
</evidence>
<keyword evidence="4" id="KW-0677">Repeat</keyword>
<evidence type="ECO:0000256" key="8">
    <source>
        <dbReference type="SAM" id="Phobius"/>
    </source>
</evidence>
<dbReference type="InterPro" id="IPR011886">
    <property type="entry name" value="NapH_MauN"/>
</dbReference>
<dbReference type="Proteomes" id="UP000219621">
    <property type="component" value="Unassembled WGS sequence"/>
</dbReference>
<dbReference type="GO" id="GO:0051539">
    <property type="term" value="F:4 iron, 4 sulfur cluster binding"/>
    <property type="evidence" value="ECO:0007669"/>
    <property type="project" value="UniProtKB-KW"/>
</dbReference>
<keyword evidence="8" id="KW-1133">Transmembrane helix</keyword>
<dbReference type="EMBL" id="OCNJ01000021">
    <property type="protein sequence ID" value="SOE01660.1"/>
    <property type="molecule type" value="Genomic_DNA"/>
</dbReference>
<dbReference type="InterPro" id="IPR051684">
    <property type="entry name" value="Electron_Trans/Redox"/>
</dbReference>
<feature type="transmembrane region" description="Helical" evidence="8">
    <location>
        <begin position="145"/>
        <end position="166"/>
    </location>
</feature>
<evidence type="ECO:0000256" key="7">
    <source>
        <dbReference type="ARBA" id="ARBA00023014"/>
    </source>
</evidence>
<evidence type="ECO:0000313" key="11">
    <source>
        <dbReference type="Proteomes" id="UP000219621"/>
    </source>
</evidence>
<feature type="domain" description="4Fe-4S ferredoxin-type" evidence="9">
    <location>
        <begin position="262"/>
        <end position="291"/>
    </location>
</feature>
<dbReference type="PROSITE" id="PS51379">
    <property type="entry name" value="4FE4S_FER_2"/>
    <property type="match status" value="1"/>
</dbReference>
<evidence type="ECO:0000256" key="5">
    <source>
        <dbReference type="ARBA" id="ARBA00022982"/>
    </source>
</evidence>
<keyword evidence="7" id="KW-0411">Iron-sulfur</keyword>
<keyword evidence="8" id="KW-0472">Membrane</keyword>
<dbReference type="SUPFAM" id="SSF54862">
    <property type="entry name" value="4Fe-4S ferredoxins"/>
    <property type="match status" value="1"/>
</dbReference>
<keyword evidence="8" id="KW-0812">Transmembrane</keyword>
<protein>
    <submittedName>
        <fullName evidence="10">Ferredoxin-type protein NapH</fullName>
    </submittedName>
</protein>
<accession>A0A286H1J2</accession>
<feature type="transmembrane region" description="Helical" evidence="8">
    <location>
        <begin position="76"/>
        <end position="104"/>
    </location>
</feature>
<sequence>MSAPTRTVVTREAPAALAVRTKGWLAAHKWLILRRTSQLAALGLFLSGPLVGVWVMKGTLASSRLLDTIPFTDPLVFVQSLATGHGLAATAWIGAALLVALYAVVGGRAFCSWVCPVNVLTDGAQRARVRLGVKANLPMSRSLRWWVLGAVVVVSALTGVVAWEAVNPVTLLHRELVFGVVFAGSLAWTLVLGIVLFDVFVANRGWCGHLCPMGATYGLIGRLSLTRVSARNRAACDNCLACYHVCPEPQMLAPVLKGDAGGSPVILDGACTNCGRCMDVCHRDVFAFTHRFDRSTTADRAAEPSAHASQGSV</sequence>
<dbReference type="NCBIfam" id="NF007013">
    <property type="entry name" value="PRK09477.1"/>
    <property type="match status" value="1"/>
</dbReference>
<dbReference type="PANTHER" id="PTHR30176:SF3">
    <property type="entry name" value="FERREDOXIN-TYPE PROTEIN NAPH"/>
    <property type="match status" value="1"/>
</dbReference>
<dbReference type="GO" id="GO:0005886">
    <property type="term" value="C:plasma membrane"/>
    <property type="evidence" value="ECO:0007669"/>
    <property type="project" value="TreeGrafter"/>
</dbReference>
<dbReference type="OrthoDB" id="9806398at2"/>
<dbReference type="PANTHER" id="PTHR30176">
    <property type="entry name" value="FERREDOXIN-TYPE PROTEIN NAPH"/>
    <property type="match status" value="1"/>
</dbReference>
<evidence type="ECO:0000313" key="10">
    <source>
        <dbReference type="EMBL" id="SOE01660.1"/>
    </source>
</evidence>
<dbReference type="NCBIfam" id="TIGR02163">
    <property type="entry name" value="napH"/>
    <property type="match status" value="1"/>
</dbReference>
<keyword evidence="3" id="KW-0479">Metal-binding</keyword>
<evidence type="ECO:0000256" key="6">
    <source>
        <dbReference type="ARBA" id="ARBA00023004"/>
    </source>
</evidence>
<keyword evidence="6" id="KW-0408">Iron</keyword>
<keyword evidence="11" id="KW-1185">Reference proteome</keyword>
<reference evidence="10 11" key="1">
    <citation type="submission" date="2017-09" db="EMBL/GenBank/DDBJ databases">
        <authorList>
            <person name="Ehlers B."/>
            <person name="Leendertz F.H."/>
        </authorList>
    </citation>
    <scope>NUCLEOTIDE SEQUENCE [LARGE SCALE GENOMIC DNA]</scope>
    <source>
        <strain evidence="10 11">USBA 140</strain>
    </source>
</reference>
<keyword evidence="5" id="KW-0249">Electron transport</keyword>
<feature type="transmembrane region" description="Helical" evidence="8">
    <location>
        <begin position="178"/>
        <end position="201"/>
    </location>
</feature>
<gene>
    <name evidence="10" type="ORF">SAMN05421508_1219</name>
</gene>
<dbReference type="GO" id="GO:0046872">
    <property type="term" value="F:metal ion binding"/>
    <property type="evidence" value="ECO:0007669"/>
    <property type="project" value="UniProtKB-KW"/>
</dbReference>
<evidence type="ECO:0000256" key="3">
    <source>
        <dbReference type="ARBA" id="ARBA00022723"/>
    </source>
</evidence>
<dbReference type="PROSITE" id="PS00198">
    <property type="entry name" value="4FE4S_FER_1"/>
    <property type="match status" value="1"/>
</dbReference>